<gene>
    <name evidence="1" type="ORF">R0H02_05165</name>
</gene>
<dbReference type="Pfam" id="PF22764">
    <property type="entry name" value="E217_Gp32"/>
    <property type="match status" value="1"/>
</dbReference>
<proteinExistence type="predicted"/>
<reference evidence="1 2" key="1">
    <citation type="submission" date="2023-10" db="EMBL/GenBank/DDBJ databases">
        <title>Phytobacter spp. The emergence of a new genus of hospital-origin enterobacteria encoding carbapenemases in Argentina.</title>
        <authorList>
            <person name="Vay C."/>
            <person name="Almuzara M."/>
            <person name="Traglia G.M."/>
            <person name="Campos J."/>
        </authorList>
    </citation>
    <scope>NUCLEOTIDE SEQUENCE [LARGE SCALE GENOMIC DNA]</scope>
    <source>
        <strain evidence="1 2">CVMA36</strain>
    </source>
</reference>
<organism evidence="1 2">
    <name type="scientific">Phytobacter ursingii</name>
    <dbReference type="NCBI Taxonomy" id="1972431"/>
    <lineage>
        <taxon>Bacteria</taxon>
        <taxon>Pseudomonadati</taxon>
        <taxon>Pseudomonadota</taxon>
        <taxon>Gammaproteobacteria</taxon>
        <taxon>Enterobacterales</taxon>
        <taxon>Enterobacteriaceae</taxon>
        <taxon>Phytobacter</taxon>
    </lineage>
</organism>
<keyword evidence="2" id="KW-1185">Reference proteome</keyword>
<name>A0AB35RIQ2_9ENTR</name>
<dbReference type="AlphaFoldDB" id="A0AB35RIQ2"/>
<dbReference type="RefSeq" id="WP_317101427.1">
    <property type="nucleotide sequence ID" value="NZ_JAWJAC010000003.1"/>
</dbReference>
<sequence>MDISSASSSLQIIVPSLYPAGFNVDHYAADSMFEAAALTTKEDLMTADGHYHAGLIFNPVEWTVTLAPPSSAASKLDDWQAYEKTAQSVFFCNAVLRIPSLSVKYTFVNGVLYTWTPVPPGKRILQPRPAVFRFEGVTRSAI</sequence>
<protein>
    <submittedName>
        <fullName evidence="1">Uncharacterized protein</fullName>
    </submittedName>
</protein>
<dbReference type="EMBL" id="JAWJAC010000003">
    <property type="protein sequence ID" value="MDV2861853.1"/>
    <property type="molecule type" value="Genomic_DNA"/>
</dbReference>
<evidence type="ECO:0000313" key="2">
    <source>
        <dbReference type="Proteomes" id="UP001286589"/>
    </source>
</evidence>
<evidence type="ECO:0000313" key="1">
    <source>
        <dbReference type="EMBL" id="MDV2861853.1"/>
    </source>
</evidence>
<comment type="caution">
    <text evidence="1">The sequence shown here is derived from an EMBL/GenBank/DDBJ whole genome shotgun (WGS) entry which is preliminary data.</text>
</comment>
<dbReference type="InterPro" id="IPR054440">
    <property type="entry name" value="Gp32-like"/>
</dbReference>
<accession>A0AB35RIQ2</accession>
<dbReference type="Proteomes" id="UP001286589">
    <property type="component" value="Unassembled WGS sequence"/>
</dbReference>